<proteinExistence type="predicted"/>
<evidence type="ECO:0000313" key="3">
    <source>
        <dbReference type="Proteomes" id="UP001597511"/>
    </source>
</evidence>
<reference evidence="3" key="1">
    <citation type="journal article" date="2019" name="Int. J. Syst. Evol. Microbiol.">
        <title>The Global Catalogue of Microorganisms (GCM) 10K type strain sequencing project: providing services to taxonomists for standard genome sequencing and annotation.</title>
        <authorList>
            <consortium name="The Broad Institute Genomics Platform"/>
            <consortium name="The Broad Institute Genome Sequencing Center for Infectious Disease"/>
            <person name="Wu L."/>
            <person name="Ma J."/>
        </authorList>
    </citation>
    <scope>NUCLEOTIDE SEQUENCE [LARGE SCALE GENOMIC DNA]</scope>
    <source>
        <strain evidence="3">KCTC 23299</strain>
    </source>
</reference>
<feature type="chain" id="PRO_5046873848" description="DUF4878 domain-containing protein" evidence="1">
    <location>
        <begin position="22"/>
        <end position="200"/>
    </location>
</feature>
<dbReference type="RefSeq" id="WP_386100600.1">
    <property type="nucleotide sequence ID" value="NZ_JBHUOZ010000003.1"/>
</dbReference>
<keyword evidence="1" id="KW-0732">Signal</keyword>
<dbReference type="PROSITE" id="PS51257">
    <property type="entry name" value="PROKAR_LIPOPROTEIN"/>
    <property type="match status" value="1"/>
</dbReference>
<protein>
    <recommendedName>
        <fullName evidence="4">DUF4878 domain-containing protein</fullName>
    </recommendedName>
</protein>
<evidence type="ECO:0000313" key="2">
    <source>
        <dbReference type="EMBL" id="MFD2921050.1"/>
    </source>
</evidence>
<dbReference type="EMBL" id="JBHUOZ010000003">
    <property type="protein sequence ID" value="MFD2921050.1"/>
    <property type="molecule type" value="Genomic_DNA"/>
</dbReference>
<organism evidence="2 3">
    <name type="scientific">Terrimonas rubra</name>
    <dbReference type="NCBI Taxonomy" id="1035890"/>
    <lineage>
        <taxon>Bacteria</taxon>
        <taxon>Pseudomonadati</taxon>
        <taxon>Bacteroidota</taxon>
        <taxon>Chitinophagia</taxon>
        <taxon>Chitinophagales</taxon>
        <taxon>Chitinophagaceae</taxon>
        <taxon>Terrimonas</taxon>
    </lineage>
</organism>
<dbReference type="Proteomes" id="UP001597511">
    <property type="component" value="Unassembled WGS sequence"/>
</dbReference>
<evidence type="ECO:0000256" key="1">
    <source>
        <dbReference type="SAM" id="SignalP"/>
    </source>
</evidence>
<gene>
    <name evidence="2" type="ORF">ACFS6H_15095</name>
</gene>
<comment type="caution">
    <text evidence="2">The sequence shown here is derived from an EMBL/GenBank/DDBJ whole genome shotgun (WGS) entry which is preliminary data.</text>
</comment>
<dbReference type="Gene3D" id="3.10.450.50">
    <property type="match status" value="1"/>
</dbReference>
<keyword evidence="3" id="KW-1185">Reference proteome</keyword>
<sequence length="200" mass="22059">MLKQCLSAFLFILLLSVGVSSCSSVDKSDPKSVLQAFFDKLSKKDVDGAMALATESSQTTLGLMKMAINMAQDGKAAEKKDFADEFKDVSLGEPKIDGDKATVTLTPKKEQKTVDFILKKEGGSWKVDFSLEALMKMGLNGRGAEGRRSDADTLIDQFDEETLKRANDVADSILKNMDPKKLEEYQKEGKALLEKYKENN</sequence>
<feature type="signal peptide" evidence="1">
    <location>
        <begin position="1"/>
        <end position="21"/>
    </location>
</feature>
<name>A0ABW6A9H3_9BACT</name>
<evidence type="ECO:0008006" key="4">
    <source>
        <dbReference type="Google" id="ProtNLM"/>
    </source>
</evidence>
<accession>A0ABW6A9H3</accession>